<dbReference type="InterPro" id="IPR052958">
    <property type="entry name" value="IFN-induced_PKR_regulator"/>
</dbReference>
<sequence length="259" mass="29886">KLQKRDLDILSAVMLIDTCISSVKDLRKDIDNEFTCWYREADELAKTLGTQLLMPRTAGRQNNRGNIAGTDPEEYYKLNIAIPFCDHLSNEMSLRFAKEDRVSLSLLSLLPKHIITTDIDDLIEKLQFWEPDMPASSCLRRELLTWKKQWIDSSTETQDNLTNIIDCLATVDKDIFPNIHLILSIGCVLPITSCEAERSFSALRRTKTYLRSTMGEERLAGLALMNVHSNIEIDIDEILKMFVEFYPRKMFKKSLFIDE</sequence>
<organism evidence="2 3">
    <name type="scientific">Magallana gigas</name>
    <name type="common">Pacific oyster</name>
    <name type="synonym">Crassostrea gigas</name>
    <dbReference type="NCBI Taxonomy" id="29159"/>
    <lineage>
        <taxon>Eukaryota</taxon>
        <taxon>Metazoa</taxon>
        <taxon>Spiralia</taxon>
        <taxon>Lophotrochozoa</taxon>
        <taxon>Mollusca</taxon>
        <taxon>Bivalvia</taxon>
        <taxon>Autobranchia</taxon>
        <taxon>Pteriomorphia</taxon>
        <taxon>Ostreida</taxon>
        <taxon>Ostreoidea</taxon>
        <taxon>Ostreidae</taxon>
        <taxon>Magallana</taxon>
    </lineage>
</organism>
<dbReference type="SUPFAM" id="SSF53098">
    <property type="entry name" value="Ribonuclease H-like"/>
    <property type="match status" value="1"/>
</dbReference>
<feature type="domain" description="HAT C-terminal dimerisation" evidence="1">
    <location>
        <begin position="162"/>
        <end position="231"/>
    </location>
</feature>
<dbReference type="AlphaFoldDB" id="A0A8W8LFW7"/>
<keyword evidence="3" id="KW-1185">Reference proteome</keyword>
<reference evidence="2" key="1">
    <citation type="submission" date="2022-08" db="UniProtKB">
        <authorList>
            <consortium name="EnsemblMetazoa"/>
        </authorList>
    </citation>
    <scope>IDENTIFICATION</scope>
    <source>
        <strain evidence="2">05x7-T-G4-1.051#20</strain>
    </source>
</reference>
<proteinExistence type="predicted"/>
<accession>A0A8W8LFW7</accession>
<protein>
    <recommendedName>
        <fullName evidence="1">HAT C-terminal dimerisation domain-containing protein</fullName>
    </recommendedName>
</protein>
<dbReference type="GO" id="GO:0046983">
    <property type="term" value="F:protein dimerization activity"/>
    <property type="evidence" value="ECO:0007669"/>
    <property type="project" value="InterPro"/>
</dbReference>
<dbReference type="Pfam" id="PF05699">
    <property type="entry name" value="Dimer_Tnp_hAT"/>
    <property type="match status" value="1"/>
</dbReference>
<name>A0A8W8LFW7_MAGGI</name>
<dbReference type="EnsemblMetazoa" id="G2733.1">
    <property type="protein sequence ID" value="G2733.1:cds"/>
    <property type="gene ID" value="G2733"/>
</dbReference>
<evidence type="ECO:0000313" key="2">
    <source>
        <dbReference type="EnsemblMetazoa" id="G2733.1:cds"/>
    </source>
</evidence>
<dbReference type="InterPro" id="IPR008906">
    <property type="entry name" value="HATC_C_dom"/>
</dbReference>
<dbReference type="PANTHER" id="PTHR46289">
    <property type="entry name" value="52 KDA REPRESSOR OF THE INHIBITOR OF THE PROTEIN KINASE-LIKE PROTEIN-RELATED"/>
    <property type="match status" value="1"/>
</dbReference>
<evidence type="ECO:0000259" key="1">
    <source>
        <dbReference type="Pfam" id="PF05699"/>
    </source>
</evidence>
<dbReference type="PANTHER" id="PTHR46289:SF14">
    <property type="entry name" value="DUF4371 DOMAIN-CONTAINING PROTEIN"/>
    <property type="match status" value="1"/>
</dbReference>
<evidence type="ECO:0000313" key="3">
    <source>
        <dbReference type="Proteomes" id="UP000005408"/>
    </source>
</evidence>
<dbReference type="Proteomes" id="UP000005408">
    <property type="component" value="Unassembled WGS sequence"/>
</dbReference>
<dbReference type="InterPro" id="IPR012337">
    <property type="entry name" value="RNaseH-like_sf"/>
</dbReference>